<dbReference type="PATRIC" id="fig|1227739.3.peg.2905"/>
<dbReference type="InterPro" id="IPR016193">
    <property type="entry name" value="Cytidine_deaminase-like"/>
</dbReference>
<dbReference type="Proteomes" id="UP000019423">
    <property type="component" value="Chromosome"/>
</dbReference>
<evidence type="ECO:0000256" key="3">
    <source>
        <dbReference type="ARBA" id="ARBA00022801"/>
    </source>
</evidence>
<dbReference type="EMBL" id="CP007145">
    <property type="protein sequence ID" value="AHJ98313.1"/>
    <property type="molecule type" value="Genomic_DNA"/>
</dbReference>
<accession>W8F085</accession>
<evidence type="ECO:0000259" key="5">
    <source>
        <dbReference type="PROSITE" id="PS51747"/>
    </source>
</evidence>
<dbReference type="SUPFAM" id="SSF53927">
    <property type="entry name" value="Cytidine deaminase-like"/>
    <property type="match status" value="1"/>
</dbReference>
<dbReference type="InterPro" id="IPR002125">
    <property type="entry name" value="CMP_dCMP_dom"/>
</dbReference>
<dbReference type="EC" id="3.5.4.3" evidence="6"/>
<dbReference type="FunFam" id="3.40.140.10:FF:000011">
    <property type="entry name" value="tRNA-specific adenosine deaminase"/>
    <property type="match status" value="1"/>
</dbReference>
<organism evidence="6 7">
    <name type="scientific">Hymenobacter swuensis DY53</name>
    <dbReference type="NCBI Taxonomy" id="1227739"/>
    <lineage>
        <taxon>Bacteria</taxon>
        <taxon>Pseudomonadati</taxon>
        <taxon>Bacteroidota</taxon>
        <taxon>Cytophagia</taxon>
        <taxon>Cytophagales</taxon>
        <taxon>Hymenobacteraceae</taxon>
        <taxon>Hymenobacter</taxon>
    </lineage>
</organism>
<dbReference type="STRING" id="1227739.Hsw_2718"/>
<dbReference type="PROSITE" id="PS51747">
    <property type="entry name" value="CYT_DCMP_DEAMINASES_2"/>
    <property type="match status" value="1"/>
</dbReference>
<evidence type="ECO:0000256" key="2">
    <source>
        <dbReference type="ARBA" id="ARBA00022723"/>
    </source>
</evidence>
<dbReference type="PANTHER" id="PTHR11079">
    <property type="entry name" value="CYTOSINE DEAMINASE FAMILY MEMBER"/>
    <property type="match status" value="1"/>
</dbReference>
<dbReference type="Pfam" id="PF00383">
    <property type="entry name" value="dCMP_cyt_deam_1"/>
    <property type="match status" value="1"/>
</dbReference>
<comment type="similarity">
    <text evidence="1">Belongs to the cytidine and deoxycytidylate deaminase family.</text>
</comment>
<dbReference type="AlphaFoldDB" id="W8F085"/>
<dbReference type="GO" id="GO:0008270">
    <property type="term" value="F:zinc ion binding"/>
    <property type="evidence" value="ECO:0007669"/>
    <property type="project" value="InterPro"/>
</dbReference>
<dbReference type="eggNOG" id="COG0590">
    <property type="taxonomic scope" value="Bacteria"/>
</dbReference>
<evidence type="ECO:0000256" key="4">
    <source>
        <dbReference type="ARBA" id="ARBA00022833"/>
    </source>
</evidence>
<proteinExistence type="inferred from homology"/>
<keyword evidence="4" id="KW-0862">Zinc</keyword>
<dbReference type="GO" id="GO:0047974">
    <property type="term" value="F:guanosine deaminase activity"/>
    <property type="evidence" value="ECO:0007669"/>
    <property type="project" value="TreeGrafter"/>
</dbReference>
<feature type="domain" description="CMP/dCMP-type deaminase" evidence="5">
    <location>
        <begin position="31"/>
        <end position="158"/>
    </location>
</feature>
<name>W8F085_9BACT</name>
<dbReference type="KEGG" id="hsw:Hsw_2718"/>
<dbReference type="GO" id="GO:0008892">
    <property type="term" value="F:guanine deaminase activity"/>
    <property type="evidence" value="ECO:0007669"/>
    <property type="project" value="UniProtKB-EC"/>
</dbReference>
<dbReference type="PROSITE" id="PS00903">
    <property type="entry name" value="CYT_DCMP_DEAMINASES_1"/>
    <property type="match status" value="1"/>
</dbReference>
<keyword evidence="3 6" id="KW-0378">Hydrolase</keyword>
<dbReference type="InterPro" id="IPR016192">
    <property type="entry name" value="APOBEC/CMP_deaminase_Zn-bd"/>
</dbReference>
<keyword evidence="7" id="KW-1185">Reference proteome</keyword>
<dbReference type="CDD" id="cd01285">
    <property type="entry name" value="nucleoside_deaminase"/>
    <property type="match status" value="1"/>
</dbReference>
<dbReference type="PANTHER" id="PTHR11079:SF161">
    <property type="entry name" value="CMP_DCMP-TYPE DEAMINASE DOMAIN-CONTAINING PROTEIN"/>
    <property type="match status" value="1"/>
</dbReference>
<protein>
    <submittedName>
        <fullName evidence="6">Guanine deaminase</fullName>
        <ecNumber evidence="6">3.5.4.3</ecNumber>
    </submittedName>
</protein>
<evidence type="ECO:0000313" key="6">
    <source>
        <dbReference type="EMBL" id="AHJ98313.1"/>
    </source>
</evidence>
<keyword evidence="2" id="KW-0479">Metal-binding</keyword>
<sequence length="182" mass="20746">MYFAQFFTICHFSNFFCLFRHCSSMDTPNPEFMREAIRLSIEKMQAGFGGPFGAVVVKDGQIIARGFNQVTSTNDPTCHAEVDAIRKACATLGTFQLDDCDLYTSCEPCPMCLGAIYWARPRRVFYGNNKQDAAAIGFDDQFIYEELEKPLDGRRIPMVELLREEALAGFRAWQQKEGRTDY</sequence>
<dbReference type="HOGENOM" id="CLU_025810_5_2_10"/>
<dbReference type="GO" id="GO:0006152">
    <property type="term" value="P:purine nucleoside catabolic process"/>
    <property type="evidence" value="ECO:0007669"/>
    <property type="project" value="TreeGrafter"/>
</dbReference>
<reference evidence="6 7" key="1">
    <citation type="submission" date="2014-01" db="EMBL/GenBank/DDBJ databases">
        <title>Complete genome sequence of ionizing-radiation resistance bacterium Hymenobacter swuensis DY53.</title>
        <authorList>
            <person name="Jung J.-H."/>
            <person name="Jeong S.-W."/>
            <person name="Joe M.-H."/>
            <person name="Cho y.-j."/>
            <person name="Kim M.-K."/>
            <person name="Lim S.-Y."/>
        </authorList>
    </citation>
    <scope>NUCLEOTIDE SEQUENCE [LARGE SCALE GENOMIC DNA]</scope>
    <source>
        <strain evidence="6 7">DY53</strain>
    </source>
</reference>
<dbReference type="Gene3D" id="3.40.140.10">
    <property type="entry name" value="Cytidine Deaminase, domain 2"/>
    <property type="match status" value="1"/>
</dbReference>
<evidence type="ECO:0000313" key="7">
    <source>
        <dbReference type="Proteomes" id="UP000019423"/>
    </source>
</evidence>
<gene>
    <name evidence="6" type="ORF">Hsw_2718</name>
</gene>
<evidence type="ECO:0000256" key="1">
    <source>
        <dbReference type="ARBA" id="ARBA00006576"/>
    </source>
</evidence>